<dbReference type="GO" id="GO:0008380">
    <property type="term" value="P:RNA splicing"/>
    <property type="evidence" value="ECO:0007669"/>
    <property type="project" value="UniProtKB-KW"/>
</dbReference>
<evidence type="ECO:0000256" key="4">
    <source>
        <dbReference type="SAM" id="MobiDB-lite"/>
    </source>
</evidence>
<reference evidence="5" key="1">
    <citation type="submission" date="2020-06" db="EMBL/GenBank/DDBJ databases">
        <title>WGS assembly of Ceratodon purpureus strain R40.</title>
        <authorList>
            <person name="Carey S.B."/>
            <person name="Jenkins J."/>
            <person name="Shu S."/>
            <person name="Lovell J.T."/>
            <person name="Sreedasyam A."/>
            <person name="Maumus F."/>
            <person name="Tiley G.P."/>
            <person name="Fernandez-Pozo N."/>
            <person name="Barry K."/>
            <person name="Chen C."/>
            <person name="Wang M."/>
            <person name="Lipzen A."/>
            <person name="Daum C."/>
            <person name="Saski C.A."/>
            <person name="Payton A.C."/>
            <person name="Mcbreen J.C."/>
            <person name="Conrad R.E."/>
            <person name="Kollar L.M."/>
            <person name="Olsson S."/>
            <person name="Huttunen S."/>
            <person name="Landis J.B."/>
            <person name="Wickett N.J."/>
            <person name="Johnson M.G."/>
            <person name="Rensing S.A."/>
            <person name="Grimwood J."/>
            <person name="Schmutz J."/>
            <person name="Mcdaniel S.F."/>
        </authorList>
    </citation>
    <scope>NUCLEOTIDE SEQUENCE</scope>
    <source>
        <strain evidence="5">R40</strain>
    </source>
</reference>
<evidence type="ECO:0000313" key="6">
    <source>
        <dbReference type="Proteomes" id="UP000822688"/>
    </source>
</evidence>
<dbReference type="GO" id="GO:0003723">
    <property type="term" value="F:RNA binding"/>
    <property type="evidence" value="ECO:0007669"/>
    <property type="project" value="UniProtKB-KW"/>
</dbReference>
<keyword evidence="6" id="KW-1185">Reference proteome</keyword>
<protein>
    <recommendedName>
        <fullName evidence="7">RRM domain-containing protein</fullName>
    </recommendedName>
</protein>
<evidence type="ECO:0000256" key="3">
    <source>
        <dbReference type="ARBA" id="ARBA00023187"/>
    </source>
</evidence>
<gene>
    <name evidence="5" type="ORF">KC19_2G144100</name>
</gene>
<dbReference type="EMBL" id="CM026422">
    <property type="protein sequence ID" value="KAG0587157.1"/>
    <property type="molecule type" value="Genomic_DNA"/>
</dbReference>
<evidence type="ECO:0008006" key="7">
    <source>
        <dbReference type="Google" id="ProtNLM"/>
    </source>
</evidence>
<comment type="caution">
    <text evidence="5">The sequence shown here is derived from an EMBL/GenBank/DDBJ whole genome shotgun (WGS) entry which is preliminary data.</text>
</comment>
<organism evidence="5 6">
    <name type="scientific">Ceratodon purpureus</name>
    <name type="common">Fire moss</name>
    <name type="synonym">Dicranum purpureum</name>
    <dbReference type="NCBI Taxonomy" id="3225"/>
    <lineage>
        <taxon>Eukaryota</taxon>
        <taxon>Viridiplantae</taxon>
        <taxon>Streptophyta</taxon>
        <taxon>Embryophyta</taxon>
        <taxon>Bryophyta</taxon>
        <taxon>Bryophytina</taxon>
        <taxon>Bryopsida</taxon>
        <taxon>Dicranidae</taxon>
        <taxon>Pseudoditrichales</taxon>
        <taxon>Ditrichaceae</taxon>
        <taxon>Ceratodon</taxon>
    </lineage>
</organism>
<dbReference type="PANTHER" id="PTHR23139">
    <property type="entry name" value="RNA-BINDING PROTEIN"/>
    <property type="match status" value="1"/>
</dbReference>
<feature type="compositionally biased region" description="Polar residues" evidence="4">
    <location>
        <begin position="54"/>
        <end position="63"/>
    </location>
</feature>
<dbReference type="AlphaFoldDB" id="A0A8T0IVF3"/>
<keyword evidence="2" id="KW-0694">RNA-binding</keyword>
<keyword evidence="3" id="KW-0508">mRNA splicing</keyword>
<proteinExistence type="predicted"/>
<keyword evidence="1" id="KW-0507">mRNA processing</keyword>
<dbReference type="GO" id="GO:0006397">
    <property type="term" value="P:mRNA processing"/>
    <property type="evidence" value="ECO:0007669"/>
    <property type="project" value="UniProtKB-KW"/>
</dbReference>
<feature type="region of interest" description="Disordered" evidence="4">
    <location>
        <begin position="1"/>
        <end position="155"/>
    </location>
</feature>
<sequence>MFSRRTNFNENKHNTAHGRYGNEPHNLRGSRKRNRYSEGISSFHDSPKTRESYTKASQQSSPSIHREVSEPHNSRKRSKRSISPTSDEDDKTSHKNNLPSDTEKSPPPGFSECRNRRFHVGSSGLGGYSPRRRRSETAVRTPSPPPRSPERRKTRAWDMVPEGIDSKVVAAIAAAHTAQQAVAKQVSTLSSISPLVSLNIINPTNNLNVASNPNLSSIIPSILHQINPPLTTVTLTQATRSIRRLYVGNVPSTVSDGELMEFMNAAMLSANANHIPGTKPCINCINLLLPKMLQLHLVLMVLHYMELF</sequence>
<name>A0A8T0IVF3_CERPU</name>
<evidence type="ECO:0000256" key="1">
    <source>
        <dbReference type="ARBA" id="ARBA00022664"/>
    </source>
</evidence>
<evidence type="ECO:0000256" key="2">
    <source>
        <dbReference type="ARBA" id="ARBA00022884"/>
    </source>
</evidence>
<dbReference type="Proteomes" id="UP000822688">
    <property type="component" value="Chromosome 2"/>
</dbReference>
<accession>A0A8T0IVF3</accession>
<evidence type="ECO:0000313" key="5">
    <source>
        <dbReference type="EMBL" id="KAG0587157.1"/>
    </source>
</evidence>
<feature type="compositionally biased region" description="Basic and acidic residues" evidence="4">
    <location>
        <begin position="64"/>
        <end position="73"/>
    </location>
</feature>